<feature type="region of interest" description="Disordered" evidence="1">
    <location>
        <begin position="269"/>
        <end position="296"/>
    </location>
</feature>
<organism evidence="2 3">
    <name type="scientific">Jatropha curcas</name>
    <name type="common">Barbados nut</name>
    <dbReference type="NCBI Taxonomy" id="180498"/>
    <lineage>
        <taxon>Eukaryota</taxon>
        <taxon>Viridiplantae</taxon>
        <taxon>Streptophyta</taxon>
        <taxon>Embryophyta</taxon>
        <taxon>Tracheophyta</taxon>
        <taxon>Spermatophyta</taxon>
        <taxon>Magnoliopsida</taxon>
        <taxon>eudicotyledons</taxon>
        <taxon>Gunneridae</taxon>
        <taxon>Pentapetalae</taxon>
        <taxon>rosids</taxon>
        <taxon>fabids</taxon>
        <taxon>Malpighiales</taxon>
        <taxon>Euphorbiaceae</taxon>
        <taxon>Crotonoideae</taxon>
        <taxon>Jatropheae</taxon>
        <taxon>Jatropha</taxon>
    </lineage>
</organism>
<dbReference type="Proteomes" id="UP000027138">
    <property type="component" value="Unassembled WGS sequence"/>
</dbReference>
<gene>
    <name evidence="2" type="ORF">JCGZ_15234</name>
</gene>
<dbReference type="OrthoDB" id="1652646at2759"/>
<sequence>MRGFQTEGWDSMVRCSSGRSVPDRYSGSTVGPHPARCDHSDPVHRTGNKGDPAVLVCLRDLSQVGSYDWATPVLAHLYHGVDVWTRVSGESNWQFIWPLELLLTPWEGEAWRTYPAHRVAELYTRSRLLLRGYWLDRYFLGERVYELQVPTAQRRVPQAPPRHMCLLEGMTREDLEAEYEGSPADTPLSAGDYGAYFSTRLQARLPELWKYTQVPAQRYQELCRRFGLDLEIGRLQRHQSRQSGAVARLQLEVDRLRTRLEVEGILLDFSEDEEDDDGSSSDDAPPSPPPSSSCWSQPEATLAMLLCSYHFLNIL</sequence>
<accession>A0A067KHI9</accession>
<evidence type="ECO:0008006" key="4">
    <source>
        <dbReference type="Google" id="ProtNLM"/>
    </source>
</evidence>
<keyword evidence="3" id="KW-1185">Reference proteome</keyword>
<feature type="compositionally biased region" description="Acidic residues" evidence="1">
    <location>
        <begin position="269"/>
        <end position="280"/>
    </location>
</feature>
<dbReference type="EMBL" id="KK914601">
    <property type="protein sequence ID" value="KDP31700.1"/>
    <property type="molecule type" value="Genomic_DNA"/>
</dbReference>
<evidence type="ECO:0000313" key="2">
    <source>
        <dbReference type="EMBL" id="KDP31700.1"/>
    </source>
</evidence>
<evidence type="ECO:0000256" key="1">
    <source>
        <dbReference type="SAM" id="MobiDB-lite"/>
    </source>
</evidence>
<protein>
    <recommendedName>
        <fullName evidence="4">Aminotransferase-like plant mobile domain-containing protein</fullName>
    </recommendedName>
</protein>
<dbReference type="AlphaFoldDB" id="A0A067KHI9"/>
<feature type="compositionally biased region" description="Basic and acidic residues" evidence="1">
    <location>
        <begin position="35"/>
        <end position="44"/>
    </location>
</feature>
<proteinExistence type="predicted"/>
<name>A0A067KHI9_JATCU</name>
<feature type="region of interest" description="Disordered" evidence="1">
    <location>
        <begin position="15"/>
        <end position="44"/>
    </location>
</feature>
<reference evidence="2 3" key="1">
    <citation type="journal article" date="2014" name="PLoS ONE">
        <title>Global Analysis of Gene Expression Profiles in Physic Nut (Jatropha curcas L.) Seedlings Exposed to Salt Stress.</title>
        <authorList>
            <person name="Zhang L."/>
            <person name="Zhang C."/>
            <person name="Wu P."/>
            <person name="Chen Y."/>
            <person name="Li M."/>
            <person name="Jiang H."/>
            <person name="Wu G."/>
        </authorList>
    </citation>
    <scope>NUCLEOTIDE SEQUENCE [LARGE SCALE GENOMIC DNA]</scope>
    <source>
        <strain evidence="3">cv. GZQX0401</strain>
        <tissue evidence="2">Young leaves</tissue>
    </source>
</reference>
<evidence type="ECO:0000313" key="3">
    <source>
        <dbReference type="Proteomes" id="UP000027138"/>
    </source>
</evidence>